<comment type="caution">
    <text evidence="2">The sequence shown here is derived from an EMBL/GenBank/DDBJ whole genome shotgun (WGS) entry which is preliminary data.</text>
</comment>
<evidence type="ECO:0000313" key="3">
    <source>
        <dbReference type="Proteomes" id="UP000193944"/>
    </source>
</evidence>
<evidence type="ECO:0000313" key="2">
    <source>
        <dbReference type="EMBL" id="ORX78710.1"/>
    </source>
</evidence>
<keyword evidence="3" id="KW-1185">Reference proteome</keyword>
<dbReference type="AlphaFoldDB" id="A0A1Y1WYT1"/>
<feature type="region of interest" description="Disordered" evidence="1">
    <location>
        <begin position="123"/>
        <end position="155"/>
    </location>
</feature>
<reference evidence="2 3" key="2">
    <citation type="submission" date="2016-08" db="EMBL/GenBank/DDBJ databases">
        <title>Pervasive Adenine N6-methylation of Active Genes in Fungi.</title>
        <authorList>
            <consortium name="DOE Joint Genome Institute"/>
            <person name="Mondo S.J."/>
            <person name="Dannebaum R.O."/>
            <person name="Kuo R.C."/>
            <person name="Labutti K."/>
            <person name="Haridas S."/>
            <person name="Kuo A."/>
            <person name="Salamov A."/>
            <person name="Ahrendt S.R."/>
            <person name="Lipzen A."/>
            <person name="Sullivan W."/>
            <person name="Andreopoulos W.B."/>
            <person name="Clum A."/>
            <person name="Lindquist E."/>
            <person name="Daum C."/>
            <person name="Ramamoorthy G.K."/>
            <person name="Gryganskyi A."/>
            <person name="Culley D."/>
            <person name="Magnuson J.K."/>
            <person name="James T.Y."/>
            <person name="O'Malley M.A."/>
            <person name="Stajich J.E."/>
            <person name="Spatafora J.W."/>
            <person name="Visel A."/>
            <person name="Grigoriev I.V."/>
        </authorList>
    </citation>
    <scope>NUCLEOTIDE SEQUENCE [LARGE SCALE GENOMIC DNA]</scope>
    <source>
        <strain evidence="2 3">S4</strain>
    </source>
</reference>
<gene>
    <name evidence="2" type="ORF">BCR32DRAFT_269921</name>
</gene>
<feature type="non-terminal residue" evidence="2">
    <location>
        <position position="404"/>
    </location>
</feature>
<dbReference type="EMBL" id="MCFG01000200">
    <property type="protein sequence ID" value="ORX78710.1"/>
    <property type="molecule type" value="Genomic_DNA"/>
</dbReference>
<dbReference type="OrthoDB" id="2153186at2759"/>
<reference evidence="2 3" key="1">
    <citation type="submission" date="2016-08" db="EMBL/GenBank/DDBJ databases">
        <title>A Parts List for Fungal Cellulosomes Revealed by Comparative Genomics.</title>
        <authorList>
            <consortium name="DOE Joint Genome Institute"/>
            <person name="Haitjema C.H."/>
            <person name="Gilmore S.P."/>
            <person name="Henske J.K."/>
            <person name="Solomon K.V."/>
            <person name="De Groot R."/>
            <person name="Kuo A."/>
            <person name="Mondo S.J."/>
            <person name="Salamov A.A."/>
            <person name="Labutti K."/>
            <person name="Zhao Z."/>
            <person name="Chiniquy J."/>
            <person name="Barry K."/>
            <person name="Brewer H.M."/>
            <person name="Purvine S.O."/>
            <person name="Wright A.T."/>
            <person name="Boxma B."/>
            <person name="Van Alen T."/>
            <person name="Hackstein J.H."/>
            <person name="Baker S.E."/>
            <person name="Grigoriev I.V."/>
            <person name="O'Malley M.A."/>
        </authorList>
    </citation>
    <scope>NUCLEOTIDE SEQUENCE [LARGE SCALE GENOMIC DNA]</scope>
    <source>
        <strain evidence="2 3">S4</strain>
    </source>
</reference>
<proteinExistence type="predicted"/>
<evidence type="ECO:0000256" key="1">
    <source>
        <dbReference type="SAM" id="MobiDB-lite"/>
    </source>
</evidence>
<sequence length="404" mass="47588">MNQNYNYYQQNLAVSQHKNKSLIDVLLKIEKKYNFDFSFFKDKIQREFYKSVTAFQDEFLVYMQKINNNNNNDMKKTFSELINYEISLIQQNKEQFKEYNKKYDEHLYNTQNKMYYHQAQSMNQGLPSNMNQPYTNNNEPNRLNDNKSKNVYSKKSIPSVPSIGRILPLSGVNPLNQNNNGHNNNKIFKTASYTKYGPFTSFGPAYDLSESTLSTLEASTLEPYLYNTDNEEISNNQNKEKDNSSLNDIHSDSSLEKDKTLEINENETEDWEKMGINLENVCQNFNISYIKKDELNSKDNRSLDEKIAEISQLLKQLFEYQENRKNRSYYQTEISVDEQELAYKIESRLNSMIKDIPPSQLISKSNIKYAMNNIQHYEPWYQGVLTYDNTSTGSHSSMNRYSRH</sequence>
<feature type="compositionally biased region" description="Basic and acidic residues" evidence="1">
    <location>
        <begin position="238"/>
        <end position="262"/>
    </location>
</feature>
<protein>
    <submittedName>
        <fullName evidence="2">Uncharacterized protein</fullName>
    </submittedName>
</protein>
<dbReference type="Proteomes" id="UP000193944">
    <property type="component" value="Unassembled WGS sequence"/>
</dbReference>
<feature type="compositionally biased region" description="Polar residues" evidence="1">
    <location>
        <begin position="123"/>
        <end position="141"/>
    </location>
</feature>
<name>A0A1Y1WYT1_9FUNG</name>
<feature type="region of interest" description="Disordered" evidence="1">
    <location>
        <begin position="234"/>
        <end position="262"/>
    </location>
</feature>
<accession>A0A1Y1WYT1</accession>
<organism evidence="2 3">
    <name type="scientific">Anaeromyces robustus</name>
    <dbReference type="NCBI Taxonomy" id="1754192"/>
    <lineage>
        <taxon>Eukaryota</taxon>
        <taxon>Fungi</taxon>
        <taxon>Fungi incertae sedis</taxon>
        <taxon>Chytridiomycota</taxon>
        <taxon>Chytridiomycota incertae sedis</taxon>
        <taxon>Neocallimastigomycetes</taxon>
        <taxon>Neocallimastigales</taxon>
        <taxon>Neocallimastigaceae</taxon>
        <taxon>Anaeromyces</taxon>
    </lineage>
</organism>